<accession>A0A3B1BR55</accession>
<dbReference type="AlphaFoldDB" id="A0A3B1BR55"/>
<name>A0A3B1BR55_9ZZZZ</name>
<reference evidence="1" key="1">
    <citation type="submission" date="2018-06" db="EMBL/GenBank/DDBJ databases">
        <authorList>
            <person name="Zhirakovskaya E."/>
        </authorList>
    </citation>
    <scope>NUCLEOTIDE SEQUENCE</scope>
</reference>
<organism evidence="1">
    <name type="scientific">hydrothermal vent metagenome</name>
    <dbReference type="NCBI Taxonomy" id="652676"/>
    <lineage>
        <taxon>unclassified sequences</taxon>
        <taxon>metagenomes</taxon>
        <taxon>ecological metagenomes</taxon>
    </lineage>
</organism>
<sequence length="137" mass="15137">MATINATTIDMLFKEERERLQNISPALFSFARPLYDSIIENFYSGGRPPWAPLAPGYLKRKTESGYSPDILIRTGALLNSIRVTPEGGKVTATAGVEYAAPLQYGTGNIPQRPFLMLQPEDEEELSRLVVEYIAGVS</sequence>
<proteinExistence type="predicted"/>
<dbReference type="EMBL" id="UOGA01000084">
    <property type="protein sequence ID" value="VAX17041.1"/>
    <property type="molecule type" value="Genomic_DNA"/>
</dbReference>
<dbReference type="Pfam" id="PF05069">
    <property type="entry name" value="Phage_tail_S"/>
    <property type="match status" value="1"/>
</dbReference>
<dbReference type="InterPro" id="IPR006522">
    <property type="entry name" value="Phage_virion_morphogenesis"/>
</dbReference>
<protein>
    <recommendedName>
        <fullName evidence="2">Phage virion morphogenesis protein</fullName>
    </recommendedName>
</protein>
<gene>
    <name evidence="1" type="ORF">MNBD_NITROSPINAE04-857</name>
</gene>
<evidence type="ECO:0008006" key="2">
    <source>
        <dbReference type="Google" id="ProtNLM"/>
    </source>
</evidence>
<evidence type="ECO:0000313" key="1">
    <source>
        <dbReference type="EMBL" id="VAX17041.1"/>
    </source>
</evidence>